<feature type="compositionally biased region" description="Polar residues" evidence="1">
    <location>
        <begin position="10"/>
        <end position="25"/>
    </location>
</feature>
<dbReference type="PANTHER" id="PTHR47098">
    <property type="entry name" value="PROTEIN MAK32"/>
    <property type="match status" value="1"/>
</dbReference>
<name>A0AAE0P0F1_9PEZI</name>
<dbReference type="CDD" id="cd01943">
    <property type="entry name" value="MAK32"/>
    <property type="match status" value="1"/>
</dbReference>
<reference evidence="3" key="1">
    <citation type="journal article" date="2023" name="Mol. Phylogenet. Evol.">
        <title>Genome-scale phylogeny and comparative genomics of the fungal order Sordariales.</title>
        <authorList>
            <person name="Hensen N."/>
            <person name="Bonometti L."/>
            <person name="Westerberg I."/>
            <person name="Brannstrom I.O."/>
            <person name="Guillou S."/>
            <person name="Cros-Aarteil S."/>
            <person name="Calhoun S."/>
            <person name="Haridas S."/>
            <person name="Kuo A."/>
            <person name="Mondo S."/>
            <person name="Pangilinan J."/>
            <person name="Riley R."/>
            <person name="LaButti K."/>
            <person name="Andreopoulos B."/>
            <person name="Lipzen A."/>
            <person name="Chen C."/>
            <person name="Yan M."/>
            <person name="Daum C."/>
            <person name="Ng V."/>
            <person name="Clum A."/>
            <person name="Steindorff A."/>
            <person name="Ohm R.A."/>
            <person name="Martin F."/>
            <person name="Silar P."/>
            <person name="Natvig D.O."/>
            <person name="Lalanne C."/>
            <person name="Gautier V."/>
            <person name="Ament-Velasquez S.L."/>
            <person name="Kruys A."/>
            <person name="Hutchinson M.I."/>
            <person name="Powell A.J."/>
            <person name="Barry K."/>
            <person name="Miller A.N."/>
            <person name="Grigoriev I.V."/>
            <person name="Debuchy R."/>
            <person name="Gladieux P."/>
            <person name="Hiltunen Thoren M."/>
            <person name="Johannesson H."/>
        </authorList>
    </citation>
    <scope>NUCLEOTIDE SEQUENCE</scope>
    <source>
        <strain evidence="3">CBS 232.78</strain>
    </source>
</reference>
<organism evidence="3 4">
    <name type="scientific">Podospora didyma</name>
    <dbReference type="NCBI Taxonomy" id="330526"/>
    <lineage>
        <taxon>Eukaryota</taxon>
        <taxon>Fungi</taxon>
        <taxon>Dikarya</taxon>
        <taxon>Ascomycota</taxon>
        <taxon>Pezizomycotina</taxon>
        <taxon>Sordariomycetes</taxon>
        <taxon>Sordariomycetidae</taxon>
        <taxon>Sordariales</taxon>
        <taxon>Podosporaceae</taxon>
        <taxon>Podospora</taxon>
    </lineage>
</organism>
<evidence type="ECO:0000313" key="3">
    <source>
        <dbReference type="EMBL" id="KAK3390977.1"/>
    </source>
</evidence>
<evidence type="ECO:0000259" key="2">
    <source>
        <dbReference type="Pfam" id="PF00294"/>
    </source>
</evidence>
<feature type="region of interest" description="Disordered" evidence="1">
    <location>
        <begin position="1"/>
        <end position="29"/>
    </location>
</feature>
<dbReference type="Gene3D" id="3.40.1190.20">
    <property type="match status" value="1"/>
</dbReference>
<evidence type="ECO:0000256" key="1">
    <source>
        <dbReference type="SAM" id="MobiDB-lite"/>
    </source>
</evidence>
<dbReference type="InterPro" id="IPR034094">
    <property type="entry name" value="Mak32"/>
</dbReference>
<dbReference type="EMBL" id="JAULSW010000002">
    <property type="protein sequence ID" value="KAK3390977.1"/>
    <property type="molecule type" value="Genomic_DNA"/>
</dbReference>
<comment type="caution">
    <text evidence="3">The sequence shown here is derived from an EMBL/GenBank/DDBJ whole genome shotgun (WGS) entry which is preliminary data.</text>
</comment>
<evidence type="ECO:0000313" key="4">
    <source>
        <dbReference type="Proteomes" id="UP001285441"/>
    </source>
</evidence>
<dbReference type="PANTHER" id="PTHR47098:SF2">
    <property type="entry name" value="PROTEIN MAK32"/>
    <property type="match status" value="1"/>
</dbReference>
<dbReference type="Pfam" id="PF00294">
    <property type="entry name" value="PfkB"/>
    <property type="match status" value="1"/>
</dbReference>
<sequence>MTGSPAVPSTMRSTTAAENAEMTTSEADETRPPFIDFVTLGMFIIDEIEYLPPKPTVRDVLGGAGSYSALGARLFSPPPLSKSVGWFVDQGSDFPESITQLVNSWETSAVLRTSADRLTTRGWNGYVDASERRAFRYTTPKKRLTAEDLDGSPALLQARSFHLICNPTRCRELVTDIIARRKAADPEGYTRPLFIWEPVPDRCIPDELLNCTNVLPLIDICSPNHAELAGFMGSDGLDPITGEISTTAVEQSCEQLLASMPLQSYTLVVRAGEKGCYIAKSGGRKRVATSKPTQKKKKKEYVRGGLRPDTDMEALFAGLLQDDEGFVAREEIEVDPGIEMWVPPYYQKGVCDNADTVVVDPTGGGNTFLGGLGVALARGKPIEEACAWGSVAASFAIEQVGVPVLGKDGEGNETWNGVRVDDRLKEFQLRLR</sequence>
<keyword evidence="4" id="KW-1185">Reference proteome</keyword>
<dbReference type="InterPro" id="IPR029056">
    <property type="entry name" value="Ribokinase-like"/>
</dbReference>
<accession>A0AAE0P0F1</accession>
<dbReference type="Proteomes" id="UP001285441">
    <property type="component" value="Unassembled WGS sequence"/>
</dbReference>
<gene>
    <name evidence="3" type="ORF">B0H63DRAFT_466973</name>
</gene>
<dbReference type="InterPro" id="IPR011611">
    <property type="entry name" value="PfkB_dom"/>
</dbReference>
<proteinExistence type="predicted"/>
<protein>
    <submittedName>
        <fullName evidence="3">Ribokinase-like protein</fullName>
    </submittedName>
</protein>
<dbReference type="AlphaFoldDB" id="A0AAE0P0F1"/>
<feature type="domain" description="Carbohydrate kinase PfkB" evidence="2">
    <location>
        <begin position="356"/>
        <end position="402"/>
    </location>
</feature>
<dbReference type="SUPFAM" id="SSF53613">
    <property type="entry name" value="Ribokinase-like"/>
    <property type="match status" value="1"/>
</dbReference>
<reference evidence="3" key="2">
    <citation type="submission" date="2023-06" db="EMBL/GenBank/DDBJ databases">
        <authorList>
            <consortium name="Lawrence Berkeley National Laboratory"/>
            <person name="Haridas S."/>
            <person name="Hensen N."/>
            <person name="Bonometti L."/>
            <person name="Westerberg I."/>
            <person name="Brannstrom I.O."/>
            <person name="Guillou S."/>
            <person name="Cros-Aarteil S."/>
            <person name="Calhoun S."/>
            <person name="Kuo A."/>
            <person name="Mondo S."/>
            <person name="Pangilinan J."/>
            <person name="Riley R."/>
            <person name="LaButti K."/>
            <person name="Andreopoulos B."/>
            <person name="Lipzen A."/>
            <person name="Chen C."/>
            <person name="Yanf M."/>
            <person name="Daum C."/>
            <person name="Ng V."/>
            <person name="Clum A."/>
            <person name="Steindorff A."/>
            <person name="Ohm R."/>
            <person name="Martin F."/>
            <person name="Silar P."/>
            <person name="Natvig D."/>
            <person name="Lalanne C."/>
            <person name="Gautier V."/>
            <person name="Ament-velasquez S.L."/>
            <person name="Kruys A."/>
            <person name="Hutchinson M.I."/>
            <person name="Powell A.J."/>
            <person name="Barry K."/>
            <person name="Miller A.N."/>
            <person name="Grigoriev I.V."/>
            <person name="Debuchy R."/>
            <person name="Gladieux P."/>
            <person name="Thoren M.H."/>
            <person name="Johannesson H."/>
        </authorList>
    </citation>
    <scope>NUCLEOTIDE SEQUENCE</scope>
    <source>
        <strain evidence="3">CBS 232.78</strain>
    </source>
</reference>